<dbReference type="SMART" id="SM01208">
    <property type="entry name" value="G5"/>
    <property type="match status" value="1"/>
</dbReference>
<dbReference type="Pfam" id="PF07501">
    <property type="entry name" value="G5"/>
    <property type="match status" value="1"/>
</dbReference>
<dbReference type="AlphaFoldDB" id="A0A7X2TGF3"/>
<dbReference type="Pfam" id="PF01551">
    <property type="entry name" value="Peptidase_M23"/>
    <property type="match status" value="1"/>
</dbReference>
<dbReference type="GO" id="GO:0004222">
    <property type="term" value="F:metalloendopeptidase activity"/>
    <property type="evidence" value="ECO:0007669"/>
    <property type="project" value="TreeGrafter"/>
</dbReference>
<protein>
    <submittedName>
        <fullName evidence="4">Peptidoglycan DD-metalloendopeptidase family protein</fullName>
    </submittedName>
</protein>
<dbReference type="InterPro" id="IPR016047">
    <property type="entry name" value="M23ase_b-sheet_dom"/>
</dbReference>
<dbReference type="CDD" id="cd12797">
    <property type="entry name" value="M23_peptidase"/>
    <property type="match status" value="1"/>
</dbReference>
<dbReference type="Gene3D" id="2.70.70.10">
    <property type="entry name" value="Glucose Permease (Domain IIA)"/>
    <property type="match status" value="1"/>
</dbReference>
<keyword evidence="1" id="KW-0732">Signal</keyword>
<evidence type="ECO:0000313" key="4">
    <source>
        <dbReference type="EMBL" id="MSS59779.1"/>
    </source>
</evidence>
<dbReference type="PANTHER" id="PTHR21666">
    <property type="entry name" value="PEPTIDASE-RELATED"/>
    <property type="match status" value="1"/>
</dbReference>
<dbReference type="PROSITE" id="PS51782">
    <property type="entry name" value="LYSM"/>
    <property type="match status" value="1"/>
</dbReference>
<sequence>MKRILQILGCLAASIAIVVFLPGLMPSVSGGNENASAEEESILPQRVESINSSPSEIYRIYSSGQLIGVLKNRSKLNALLDSIYEEEYAEEFPGSEAALGKDVYLVSEQSYFTYTDIDDDICNYLKENNLFTLKAAQVEFSDSNGIYAKIYVGNQSMYEAAMNTYLSYFISSSDLALLNSGQSVPELRDYGSRATSVSISQTITVRESYAPASEILNTEADILEYLEYGNDTEKEYYTVQKYDTVAGVGAKNHGLSATQVMNINRDKISSTDQVLSEGEQLCVTYFNSPIDIVVNQESMRKEVVYFETVYQEDPDLKEGEVETTQAGSNGSRNSLYSEKWINGVLVSGSLVSYVDTLQPVNEVVSIGTMQIPGVGTGQFRWPVDNPSITCHWGCYYGHRAIDIQNAYDHYGNIYAADRGVISENSYNSINGNYVIINHNNGYYTYYGHMNVPSPLAVGTIVDKGDVIGQIGMTGVAAGPHTHFFIFSLTQNADGTTTAERYDPCSLSNFPSCDGV</sequence>
<gene>
    <name evidence="4" type="ORF">FYJ51_12840</name>
</gene>
<dbReference type="PANTHER" id="PTHR21666:SF289">
    <property type="entry name" value="L-ALA--D-GLU ENDOPEPTIDASE"/>
    <property type="match status" value="1"/>
</dbReference>
<dbReference type="InterPro" id="IPR050570">
    <property type="entry name" value="Cell_wall_metabolism_enzyme"/>
</dbReference>
<dbReference type="Proteomes" id="UP000461880">
    <property type="component" value="Unassembled WGS sequence"/>
</dbReference>
<organism evidence="4 5">
    <name type="scientific">Stecheria intestinalis</name>
    <dbReference type="NCBI Taxonomy" id="2606630"/>
    <lineage>
        <taxon>Bacteria</taxon>
        <taxon>Bacillati</taxon>
        <taxon>Bacillota</taxon>
        <taxon>Erysipelotrichia</taxon>
        <taxon>Erysipelotrichales</taxon>
        <taxon>Erysipelotrichaceae</taxon>
        <taxon>Stecheria</taxon>
    </lineage>
</organism>
<dbReference type="SUPFAM" id="SSF51261">
    <property type="entry name" value="Duplicated hybrid motif"/>
    <property type="match status" value="1"/>
</dbReference>
<dbReference type="RefSeq" id="WP_154505972.1">
    <property type="nucleotide sequence ID" value="NZ_VUMN01000050.1"/>
</dbReference>
<dbReference type="Gene3D" id="2.20.230.10">
    <property type="entry name" value="Resuscitation-promoting factor rpfb"/>
    <property type="match status" value="1"/>
</dbReference>
<accession>A0A7X2TGF3</accession>
<proteinExistence type="predicted"/>
<keyword evidence="5" id="KW-1185">Reference proteome</keyword>
<evidence type="ECO:0000259" key="3">
    <source>
        <dbReference type="PROSITE" id="PS51782"/>
    </source>
</evidence>
<dbReference type="InterPro" id="IPR011098">
    <property type="entry name" value="G5_dom"/>
</dbReference>
<evidence type="ECO:0000259" key="2">
    <source>
        <dbReference type="PROSITE" id="PS51109"/>
    </source>
</evidence>
<comment type="caution">
    <text evidence="4">The sequence shown here is derived from an EMBL/GenBank/DDBJ whole genome shotgun (WGS) entry which is preliminary data.</text>
</comment>
<evidence type="ECO:0000256" key="1">
    <source>
        <dbReference type="ARBA" id="ARBA00022729"/>
    </source>
</evidence>
<dbReference type="EMBL" id="VUMN01000050">
    <property type="protein sequence ID" value="MSS59779.1"/>
    <property type="molecule type" value="Genomic_DNA"/>
</dbReference>
<reference evidence="4 5" key="1">
    <citation type="submission" date="2019-08" db="EMBL/GenBank/DDBJ databases">
        <title>In-depth cultivation of the pig gut microbiome towards novel bacterial diversity and tailored functional studies.</title>
        <authorList>
            <person name="Wylensek D."/>
            <person name="Hitch T.C.A."/>
            <person name="Clavel T."/>
        </authorList>
    </citation>
    <scope>NUCLEOTIDE SEQUENCE [LARGE SCALE GENOMIC DNA]</scope>
    <source>
        <strain evidence="4 5">Oil+RF-744-GAM-WT-6</strain>
    </source>
</reference>
<feature type="domain" description="G5" evidence="2">
    <location>
        <begin position="290"/>
        <end position="370"/>
    </location>
</feature>
<dbReference type="PROSITE" id="PS51109">
    <property type="entry name" value="G5"/>
    <property type="match status" value="1"/>
</dbReference>
<name>A0A7X2TGF3_9FIRM</name>
<dbReference type="InterPro" id="IPR018392">
    <property type="entry name" value="LysM"/>
</dbReference>
<evidence type="ECO:0000313" key="5">
    <source>
        <dbReference type="Proteomes" id="UP000461880"/>
    </source>
</evidence>
<dbReference type="InterPro" id="IPR011055">
    <property type="entry name" value="Dup_hybrid_motif"/>
</dbReference>
<feature type="domain" description="LysM" evidence="3">
    <location>
        <begin position="235"/>
        <end position="283"/>
    </location>
</feature>